<reference evidence="8" key="2">
    <citation type="submission" date="2021-04" db="EMBL/GenBank/DDBJ databases">
        <authorList>
            <person name="Gilroy R."/>
        </authorList>
    </citation>
    <scope>NUCLEOTIDE SEQUENCE</scope>
    <source>
        <strain evidence="8">MalCec1-1739</strain>
    </source>
</reference>
<dbReference type="NCBIfam" id="TIGR01145">
    <property type="entry name" value="ATP_synt_delta"/>
    <property type="match status" value="1"/>
</dbReference>
<evidence type="ECO:0000256" key="6">
    <source>
        <dbReference type="ARBA" id="ARBA00023310"/>
    </source>
</evidence>
<dbReference type="GO" id="GO:0046933">
    <property type="term" value="F:proton-transporting ATP synthase activity, rotational mechanism"/>
    <property type="evidence" value="ECO:0007669"/>
    <property type="project" value="UniProtKB-UniRule"/>
</dbReference>
<gene>
    <name evidence="7 8" type="primary">atpH</name>
    <name evidence="8" type="ORF">IAA93_05630</name>
</gene>
<dbReference type="InterPro" id="IPR000711">
    <property type="entry name" value="ATPase_OSCP/dsu"/>
</dbReference>
<organism evidence="8 9">
    <name type="scientific">Candidatus Avibacteroides avistercoris</name>
    <dbReference type="NCBI Taxonomy" id="2840690"/>
    <lineage>
        <taxon>Bacteria</taxon>
        <taxon>Pseudomonadati</taxon>
        <taxon>Bacteroidota</taxon>
        <taxon>Bacteroidia</taxon>
        <taxon>Bacteroidales</taxon>
        <taxon>Bacteroidaceae</taxon>
        <taxon>Bacteroidaceae incertae sedis</taxon>
        <taxon>Candidatus Avibacteroides</taxon>
    </lineage>
</organism>
<evidence type="ECO:0000256" key="7">
    <source>
        <dbReference type="HAMAP-Rule" id="MF_01416"/>
    </source>
</evidence>
<comment type="similarity">
    <text evidence="7">Belongs to the ATPase delta chain family.</text>
</comment>
<evidence type="ECO:0000256" key="5">
    <source>
        <dbReference type="ARBA" id="ARBA00023136"/>
    </source>
</evidence>
<evidence type="ECO:0000256" key="4">
    <source>
        <dbReference type="ARBA" id="ARBA00023065"/>
    </source>
</evidence>
<dbReference type="Proteomes" id="UP000787625">
    <property type="component" value="Unassembled WGS sequence"/>
</dbReference>
<keyword evidence="7" id="KW-1003">Cell membrane</keyword>
<dbReference type="AlphaFoldDB" id="A0A9D2UIZ3"/>
<dbReference type="Pfam" id="PF00213">
    <property type="entry name" value="OSCP"/>
    <property type="match status" value="1"/>
</dbReference>
<reference evidence="8" key="1">
    <citation type="journal article" date="2021" name="PeerJ">
        <title>Extensive microbial diversity within the chicken gut microbiome revealed by metagenomics and culture.</title>
        <authorList>
            <person name="Gilroy R."/>
            <person name="Ravi A."/>
            <person name="Getino M."/>
            <person name="Pursley I."/>
            <person name="Horton D.L."/>
            <person name="Alikhan N.F."/>
            <person name="Baker D."/>
            <person name="Gharbi K."/>
            <person name="Hall N."/>
            <person name="Watson M."/>
            <person name="Adriaenssens E.M."/>
            <person name="Foster-Nyarko E."/>
            <person name="Jarju S."/>
            <person name="Secka A."/>
            <person name="Antonio M."/>
            <person name="Oren A."/>
            <person name="Chaudhuri R.R."/>
            <person name="La Ragione R."/>
            <person name="Hildebrand F."/>
            <person name="Pallen M.J."/>
        </authorList>
    </citation>
    <scope>NUCLEOTIDE SEQUENCE</scope>
    <source>
        <strain evidence="8">MalCec1-1739</strain>
    </source>
</reference>
<keyword evidence="2 7" id="KW-0813">Transport</keyword>
<keyword evidence="7" id="KW-0139">CF(1)</keyword>
<name>A0A9D2UIZ3_9BACT</name>
<evidence type="ECO:0000256" key="1">
    <source>
        <dbReference type="ARBA" id="ARBA00004370"/>
    </source>
</evidence>
<evidence type="ECO:0000313" key="9">
    <source>
        <dbReference type="Proteomes" id="UP000787625"/>
    </source>
</evidence>
<dbReference type="InterPro" id="IPR026015">
    <property type="entry name" value="ATP_synth_OSCP/delta_N_sf"/>
</dbReference>
<comment type="function">
    <text evidence="7">This protein is part of the stalk that links CF(0) to CF(1). It either transmits conformational changes from CF(0) to CF(1) or is implicated in proton conduction.</text>
</comment>
<dbReference type="SUPFAM" id="SSF47928">
    <property type="entry name" value="N-terminal domain of the delta subunit of the F1F0-ATP synthase"/>
    <property type="match status" value="1"/>
</dbReference>
<evidence type="ECO:0000256" key="3">
    <source>
        <dbReference type="ARBA" id="ARBA00022781"/>
    </source>
</evidence>
<dbReference type="Gene3D" id="1.10.520.20">
    <property type="entry name" value="N-terminal domain of the delta subunit of the F1F0-ATP synthase"/>
    <property type="match status" value="1"/>
</dbReference>
<dbReference type="EMBL" id="DWUP01000121">
    <property type="protein sequence ID" value="HJD53186.1"/>
    <property type="molecule type" value="Genomic_DNA"/>
</dbReference>
<keyword evidence="3 7" id="KW-0375">Hydrogen ion transport</keyword>
<protein>
    <recommendedName>
        <fullName evidence="7">ATP synthase subunit delta</fullName>
    </recommendedName>
    <alternativeName>
        <fullName evidence="7">ATP synthase F(1) sector subunit delta</fullName>
    </alternativeName>
    <alternativeName>
        <fullName evidence="7">F-type ATPase subunit delta</fullName>
        <shortName evidence="7">F-ATPase subunit delta</shortName>
    </alternativeName>
</protein>
<sequence length="185" mass="20518">MDVGIISRRYATALADCALQRNEEERAYDEAGRLLRLMTDDSHLSSAVGSPIIGGGDKLAILLGSFGSKPVCSSLADFMKLVVSHRREAYLHFMLASFCELCKERRHIHEATLTTAAPVDDALLKRIDDFARRIDGGEVQIHQEVRPELVGGFIFRIGDLMIDASISTQIARLKRAFSQTTNRIV</sequence>
<dbReference type="HAMAP" id="MF_01416">
    <property type="entry name" value="ATP_synth_delta_bact"/>
    <property type="match status" value="1"/>
</dbReference>
<accession>A0A9D2UIZ3</accession>
<dbReference type="GO" id="GO:0005886">
    <property type="term" value="C:plasma membrane"/>
    <property type="evidence" value="ECO:0007669"/>
    <property type="project" value="UniProtKB-SubCell"/>
</dbReference>
<keyword evidence="4 7" id="KW-0406">Ion transport</keyword>
<evidence type="ECO:0000256" key="2">
    <source>
        <dbReference type="ARBA" id="ARBA00022448"/>
    </source>
</evidence>
<dbReference type="PRINTS" id="PR00125">
    <property type="entry name" value="ATPASEDELTA"/>
</dbReference>
<comment type="subcellular location">
    <subcellularLocation>
        <location evidence="7">Cell membrane</location>
        <topology evidence="7">Peripheral membrane protein</topology>
    </subcellularLocation>
    <subcellularLocation>
        <location evidence="1">Membrane</location>
    </subcellularLocation>
</comment>
<comment type="caution">
    <text evidence="8">The sequence shown here is derived from an EMBL/GenBank/DDBJ whole genome shotgun (WGS) entry which is preliminary data.</text>
</comment>
<dbReference type="GO" id="GO:0045259">
    <property type="term" value="C:proton-transporting ATP synthase complex"/>
    <property type="evidence" value="ECO:0007669"/>
    <property type="project" value="UniProtKB-KW"/>
</dbReference>
<dbReference type="PANTHER" id="PTHR11910">
    <property type="entry name" value="ATP SYNTHASE DELTA CHAIN"/>
    <property type="match status" value="1"/>
</dbReference>
<proteinExistence type="inferred from homology"/>
<comment type="function">
    <text evidence="7">F(1)F(0) ATP synthase produces ATP from ADP in the presence of a proton or sodium gradient. F-type ATPases consist of two structural domains, F(1) containing the extramembraneous catalytic core and F(0) containing the membrane proton channel, linked together by a central stalk and a peripheral stalk. During catalysis, ATP synthesis in the catalytic domain of F(1) is coupled via a rotary mechanism of the central stalk subunits to proton translocation.</text>
</comment>
<evidence type="ECO:0000313" key="8">
    <source>
        <dbReference type="EMBL" id="HJD53186.1"/>
    </source>
</evidence>
<keyword evidence="5 7" id="KW-0472">Membrane</keyword>
<keyword evidence="6 7" id="KW-0066">ATP synthesis</keyword>